<dbReference type="RefSeq" id="WP_183263314.1">
    <property type="nucleotide sequence ID" value="NZ_BAAAVZ010000001.1"/>
</dbReference>
<evidence type="ECO:0000256" key="5">
    <source>
        <dbReference type="ARBA" id="ARBA00022764"/>
    </source>
</evidence>
<name>A0ABR6L3W8_9HYPH</name>
<dbReference type="EMBL" id="JACHOT010000004">
    <property type="protein sequence ID" value="MBB4651498.1"/>
    <property type="molecule type" value="Genomic_DNA"/>
</dbReference>
<evidence type="ECO:0000256" key="2">
    <source>
        <dbReference type="ARBA" id="ARBA00008520"/>
    </source>
</evidence>
<evidence type="ECO:0000256" key="4">
    <source>
        <dbReference type="ARBA" id="ARBA00022729"/>
    </source>
</evidence>
<comment type="subcellular location">
    <subcellularLocation>
        <location evidence="1">Periplasm</location>
    </subcellularLocation>
</comment>
<dbReference type="Pfam" id="PF13416">
    <property type="entry name" value="SBP_bac_8"/>
    <property type="match status" value="1"/>
</dbReference>
<dbReference type="PANTHER" id="PTHR30006">
    <property type="entry name" value="THIAMINE-BINDING PERIPLASMIC PROTEIN-RELATED"/>
    <property type="match status" value="1"/>
</dbReference>
<keyword evidence="3" id="KW-0813">Transport</keyword>
<organism evidence="6 7">
    <name type="scientific">Aminobacter niigataensis</name>
    <dbReference type="NCBI Taxonomy" id="83265"/>
    <lineage>
        <taxon>Bacteria</taxon>
        <taxon>Pseudomonadati</taxon>
        <taxon>Pseudomonadota</taxon>
        <taxon>Alphaproteobacteria</taxon>
        <taxon>Hyphomicrobiales</taxon>
        <taxon>Phyllobacteriaceae</taxon>
        <taxon>Aminobacter</taxon>
    </lineage>
</organism>
<reference evidence="6 7" key="1">
    <citation type="submission" date="2020-08" db="EMBL/GenBank/DDBJ databases">
        <title>Genomic Encyclopedia of Type Strains, Phase IV (KMG-IV): sequencing the most valuable type-strain genomes for metagenomic binning, comparative biology and taxonomic classification.</title>
        <authorList>
            <person name="Goeker M."/>
        </authorList>
    </citation>
    <scope>NUCLEOTIDE SEQUENCE [LARGE SCALE GENOMIC DNA]</scope>
    <source>
        <strain evidence="6 7">DSM 7050</strain>
    </source>
</reference>
<dbReference type="InterPro" id="IPR006059">
    <property type="entry name" value="SBP"/>
</dbReference>
<gene>
    <name evidence="6" type="ORF">GGQ99_003265</name>
</gene>
<dbReference type="CDD" id="cd13589">
    <property type="entry name" value="PBP2_polyamine_RpCGA009"/>
    <property type="match status" value="1"/>
</dbReference>
<evidence type="ECO:0000313" key="7">
    <source>
        <dbReference type="Proteomes" id="UP000539538"/>
    </source>
</evidence>
<dbReference type="SUPFAM" id="SSF53850">
    <property type="entry name" value="Periplasmic binding protein-like II"/>
    <property type="match status" value="1"/>
</dbReference>
<keyword evidence="7" id="KW-1185">Reference proteome</keyword>
<protein>
    <submittedName>
        <fullName evidence="6">Spermidine/putrescine transport system substrate-binding protein</fullName>
    </submittedName>
</protein>
<proteinExistence type="inferred from homology"/>
<comment type="similarity">
    <text evidence="2">Belongs to the bacterial solute-binding protein 1 family.</text>
</comment>
<keyword evidence="4" id="KW-0732">Signal</keyword>
<evidence type="ECO:0000256" key="1">
    <source>
        <dbReference type="ARBA" id="ARBA00004418"/>
    </source>
</evidence>
<dbReference type="PANTHER" id="PTHR30006:SF3">
    <property type="entry name" value="THIAMINE-BINDING PERIPLASMIC PROTEIN"/>
    <property type="match status" value="1"/>
</dbReference>
<sequence length="358" mass="40212">MADTTTNFLPSRRKVLLGGGVMLTAPFVLRGTAQSSEQVIVRTTGGRYDDVMRRQVYDPFTELTGITVIPVAATIAKMLTMARARNVELDLIDAAIGPLVTLQREGVLAPIDYGSWKWSKPDDVMVDYRQDKHVGHYVYASVLAYNTNSFPDGQHPQNWSDFWNSEKFAGPRMLADMATGHPNLEFALLADGVPMDQLYPLDIKRAFEAMSRLRPHIRKFWDTGALSSQMMLDQEVLLGSIWNGRVQPLIDQGVPLGFVWNQHMQQLQSLGVFEGAPNAKNAQMLIDFMLQPEVQARYSADLQYGPTNQKAFGILTAEQAAQLPGSPASRAVGFLPNIDWWEDNRELVNREWSNWILQ</sequence>
<evidence type="ECO:0000313" key="6">
    <source>
        <dbReference type="EMBL" id="MBB4651498.1"/>
    </source>
</evidence>
<keyword evidence="5" id="KW-0574">Periplasm</keyword>
<dbReference type="Gene3D" id="3.40.190.10">
    <property type="entry name" value="Periplasmic binding protein-like II"/>
    <property type="match status" value="2"/>
</dbReference>
<dbReference type="Proteomes" id="UP000539538">
    <property type="component" value="Unassembled WGS sequence"/>
</dbReference>
<evidence type="ECO:0000256" key="3">
    <source>
        <dbReference type="ARBA" id="ARBA00022448"/>
    </source>
</evidence>
<comment type="caution">
    <text evidence="6">The sequence shown here is derived from an EMBL/GenBank/DDBJ whole genome shotgun (WGS) entry which is preliminary data.</text>
</comment>
<accession>A0ABR6L3W8</accession>